<dbReference type="AlphaFoldDB" id="A0A0H5PB77"/>
<geneLocation type="plasmid" evidence="1">
    <name>2</name>
</geneLocation>
<organism evidence="1 2">
    <name type="scientific">Nocardia farcinica</name>
    <dbReference type="NCBI Taxonomy" id="37329"/>
    <lineage>
        <taxon>Bacteria</taxon>
        <taxon>Bacillati</taxon>
        <taxon>Actinomycetota</taxon>
        <taxon>Actinomycetes</taxon>
        <taxon>Mycobacteriales</taxon>
        <taxon>Nocardiaceae</taxon>
        <taxon>Nocardia</taxon>
    </lineage>
</organism>
<evidence type="ECO:0000313" key="2">
    <source>
        <dbReference type="Proteomes" id="UP000057820"/>
    </source>
</evidence>
<sequence>MGRQPILSLDEVEALLRAGFTQQEIADIKGVTRAAVSVALKRHGMTAREPGPRELGNKDFPFEVPVIFQQDPYQRLRDHGEYMFTKGKGMSEARIKRLRTFYRKLIENNWVVEYDPNLPPVEGVSSKGGWAYRPREEKDGNLIIRVNEYTTLTDYARTVYVLPDVVP</sequence>
<keyword evidence="1" id="KW-0614">Plasmid</keyword>
<dbReference type="KEGG" id="nfr:ERS450000_03509"/>
<dbReference type="Proteomes" id="UP000057820">
    <property type="component" value="Plasmid 2"/>
</dbReference>
<evidence type="ECO:0000313" key="1">
    <source>
        <dbReference type="EMBL" id="CRY79856.1"/>
    </source>
</evidence>
<protein>
    <submittedName>
        <fullName evidence="1">Uncharacterized protein</fullName>
    </submittedName>
</protein>
<gene>
    <name evidence="1" type="ORF">ERS450000_03509</name>
</gene>
<dbReference type="EMBL" id="LN868939">
    <property type="protein sequence ID" value="CRY79856.1"/>
    <property type="molecule type" value="Genomic_DNA"/>
</dbReference>
<name>A0A0H5PB77_NOCFR</name>
<accession>A0A0H5PB77</accession>
<proteinExistence type="predicted"/>
<dbReference type="RefSeq" id="WP_076574140.1">
    <property type="nucleotide sequence ID" value="NZ_CP031418.1"/>
</dbReference>
<reference evidence="2" key="1">
    <citation type="submission" date="2015-03" db="EMBL/GenBank/DDBJ databases">
        <authorList>
            <consortium name="Pathogen Informatics"/>
        </authorList>
    </citation>
    <scope>NUCLEOTIDE SEQUENCE [LARGE SCALE GENOMIC DNA]</scope>
    <source>
        <strain evidence="2">NCTC11134</strain>
        <plasmid evidence="2">2</plasmid>
    </source>
</reference>